<dbReference type="GO" id="GO:0051538">
    <property type="term" value="F:3 iron, 4 sulfur cluster binding"/>
    <property type="evidence" value="ECO:0007669"/>
    <property type="project" value="UniProtKB-KW"/>
</dbReference>
<gene>
    <name evidence="21" type="ORF">FXB40_40530</name>
</gene>
<dbReference type="Gene3D" id="3.60.20.10">
    <property type="entry name" value="Glutamine Phosphoribosylpyrophosphate, subunit 1, domain 1"/>
    <property type="match status" value="1"/>
</dbReference>
<evidence type="ECO:0000256" key="14">
    <source>
        <dbReference type="ARBA" id="ARBA00023291"/>
    </source>
</evidence>
<name>A0A5D3K2U8_9BRAD</name>
<evidence type="ECO:0000256" key="18">
    <source>
        <dbReference type="ARBA" id="ARBA00079921"/>
    </source>
</evidence>
<comment type="cofactor">
    <cofactor evidence="2">
        <name>[3Fe-4S] cluster</name>
        <dbReference type="ChEBI" id="CHEBI:21137"/>
    </cofactor>
</comment>
<evidence type="ECO:0000259" key="20">
    <source>
        <dbReference type="PROSITE" id="PS51278"/>
    </source>
</evidence>
<evidence type="ECO:0000256" key="19">
    <source>
        <dbReference type="SAM" id="MobiDB-lite"/>
    </source>
</evidence>
<sequence>ELSATVASKTTDPIQEHNSRPPAVGLYDPSLEKDSCGVGFIANIKGNKSHEIVSDALSILCNLEHRGAVGADPRAGDGAGILVQIPHAFFSRKAKELGFALPAPGEYAIGALFMPRDTAWRNVIKSIIADQIKEEGLTLLGWRDVPTDNSSLGVTVKPTEPACMQVFIGRNGTAKTEDDFEGRLYILRESISQAIYQRRDRGLAAYYPCSMSCRTVIYKGMFLADQLGKYYPDLHEKDFESALALVHQRFSTNTLPTWPRAHPYRMIAHNGEINTLRGNTSWMAARQASVSSELYGKDINRLWPIYYEGQSDTAYFDNVLEFLVQGGYSLPHAVMMMIPEAWAGNPLMDEKRRAFYEYHAALMEPWDGPAAIAFTDGRQIGATLDRNGLRPARYLVTKDDRIVMASEMGVLTIPEDQIITKWR</sequence>
<evidence type="ECO:0000313" key="21">
    <source>
        <dbReference type="EMBL" id="TYL87231.1"/>
    </source>
</evidence>
<evidence type="ECO:0000256" key="11">
    <source>
        <dbReference type="ARBA" id="ARBA00023004"/>
    </source>
</evidence>
<dbReference type="PROSITE" id="PS51278">
    <property type="entry name" value="GATASE_TYPE_2"/>
    <property type="match status" value="1"/>
</dbReference>
<dbReference type="EMBL" id="VSSS01000073">
    <property type="protein sequence ID" value="TYL87231.1"/>
    <property type="molecule type" value="Genomic_DNA"/>
</dbReference>
<keyword evidence="8" id="KW-0479">Metal-binding</keyword>
<evidence type="ECO:0000256" key="5">
    <source>
        <dbReference type="ARBA" id="ARBA00022605"/>
    </source>
</evidence>
<dbReference type="InterPro" id="IPR050711">
    <property type="entry name" value="ET-N_metabolism_enzyme"/>
</dbReference>
<keyword evidence="7" id="KW-0288">FMN</keyword>
<keyword evidence="14" id="KW-0003">3Fe-4S</keyword>
<dbReference type="GO" id="GO:0046872">
    <property type="term" value="F:metal ion binding"/>
    <property type="evidence" value="ECO:0007669"/>
    <property type="project" value="UniProtKB-KW"/>
</dbReference>
<dbReference type="Pfam" id="PF00310">
    <property type="entry name" value="GATase_2"/>
    <property type="match status" value="1"/>
</dbReference>
<dbReference type="PANTHER" id="PTHR11938:SF133">
    <property type="entry name" value="GLUTAMATE SYNTHASE (NADH)"/>
    <property type="match status" value="1"/>
</dbReference>
<evidence type="ECO:0000256" key="10">
    <source>
        <dbReference type="ARBA" id="ARBA00023002"/>
    </source>
</evidence>
<keyword evidence="9" id="KW-0315">Glutamine amidotransferase</keyword>
<evidence type="ECO:0000313" key="22">
    <source>
        <dbReference type="Proteomes" id="UP000324758"/>
    </source>
</evidence>
<keyword evidence="5" id="KW-0028">Amino-acid biosynthesis</keyword>
<keyword evidence="11" id="KW-0408">Iron</keyword>
<accession>A0A5D3K2U8</accession>
<dbReference type="GO" id="GO:0006537">
    <property type="term" value="P:glutamate biosynthetic process"/>
    <property type="evidence" value="ECO:0007669"/>
    <property type="project" value="UniProtKB-KW"/>
</dbReference>
<keyword evidence="6" id="KW-0285">Flavoprotein</keyword>
<comment type="similarity">
    <text evidence="3">Belongs to the glutamate synthase family.</text>
</comment>
<dbReference type="EC" id="1.4.1.13" evidence="4"/>
<keyword evidence="13" id="KW-0314">Glutamate biosynthesis</keyword>
<dbReference type="InterPro" id="IPR017932">
    <property type="entry name" value="GATase_2_dom"/>
</dbReference>
<feature type="domain" description="Glutamine amidotransferase type-2" evidence="20">
    <location>
        <begin position="36"/>
        <end position="423"/>
    </location>
</feature>
<dbReference type="SUPFAM" id="SSF56235">
    <property type="entry name" value="N-terminal nucleophile aminohydrolases (Ntn hydrolases)"/>
    <property type="match status" value="1"/>
</dbReference>
<keyword evidence="22" id="KW-1185">Reference proteome</keyword>
<keyword evidence="12" id="KW-0411">Iron-sulfur</keyword>
<keyword evidence="10" id="KW-0560">Oxidoreductase</keyword>
<dbReference type="GO" id="GO:0019676">
    <property type="term" value="P:ammonia assimilation cycle"/>
    <property type="evidence" value="ECO:0007669"/>
    <property type="project" value="TreeGrafter"/>
</dbReference>
<evidence type="ECO:0000256" key="1">
    <source>
        <dbReference type="ARBA" id="ARBA00001917"/>
    </source>
</evidence>
<feature type="region of interest" description="Disordered" evidence="19">
    <location>
        <begin position="1"/>
        <end position="24"/>
    </location>
</feature>
<reference evidence="21 22" key="1">
    <citation type="submission" date="2019-08" db="EMBL/GenBank/DDBJ databases">
        <title>Bradyrhizobium hipponensis sp. nov., a rhizobium isolated from a Lupinus angustifolius root nodule in Tunisia.</title>
        <authorList>
            <person name="Off K."/>
            <person name="Rejili M."/>
            <person name="Mars M."/>
            <person name="Brachmann A."/>
            <person name="Marin M."/>
        </authorList>
    </citation>
    <scope>NUCLEOTIDE SEQUENCE [LARGE SCALE GENOMIC DNA]</scope>
    <source>
        <strain evidence="21 22">CTAW71</strain>
    </source>
</reference>
<dbReference type="InterPro" id="IPR029055">
    <property type="entry name" value="Ntn_hydrolases_N"/>
</dbReference>
<comment type="cofactor">
    <cofactor evidence="1">
        <name>FMN</name>
        <dbReference type="ChEBI" id="CHEBI:58210"/>
    </cofactor>
</comment>
<evidence type="ECO:0000256" key="13">
    <source>
        <dbReference type="ARBA" id="ARBA00023164"/>
    </source>
</evidence>
<evidence type="ECO:0000256" key="8">
    <source>
        <dbReference type="ARBA" id="ARBA00022723"/>
    </source>
</evidence>
<dbReference type="PANTHER" id="PTHR11938">
    <property type="entry name" value="FAD NADPH DEHYDROGENASE/OXIDOREDUCTASE"/>
    <property type="match status" value="1"/>
</dbReference>
<evidence type="ECO:0000256" key="15">
    <source>
        <dbReference type="ARBA" id="ARBA00037898"/>
    </source>
</evidence>
<dbReference type="AlphaFoldDB" id="A0A5D3K2U8"/>
<evidence type="ECO:0000256" key="12">
    <source>
        <dbReference type="ARBA" id="ARBA00023014"/>
    </source>
</evidence>
<evidence type="ECO:0000256" key="16">
    <source>
        <dbReference type="ARBA" id="ARBA00048151"/>
    </source>
</evidence>
<protein>
    <recommendedName>
        <fullName evidence="17">Glutamate synthase [NADPH] large chain</fullName>
        <ecNumber evidence="4">1.4.1.13</ecNumber>
    </recommendedName>
    <alternativeName>
        <fullName evidence="18">Glutamate synthase subunit alpha</fullName>
    </alternativeName>
</protein>
<dbReference type="FunFam" id="3.60.20.10:FF:000001">
    <property type="entry name" value="Glutamate synthase, large subunit"/>
    <property type="match status" value="1"/>
</dbReference>
<evidence type="ECO:0000256" key="4">
    <source>
        <dbReference type="ARBA" id="ARBA00012079"/>
    </source>
</evidence>
<feature type="compositionally biased region" description="Polar residues" evidence="19">
    <location>
        <begin position="1"/>
        <end position="13"/>
    </location>
</feature>
<comment type="caution">
    <text evidence="21">The sequence shown here is derived from an EMBL/GenBank/DDBJ whole genome shotgun (WGS) entry which is preliminary data.</text>
</comment>
<dbReference type="GO" id="GO:0004355">
    <property type="term" value="F:glutamate synthase (NADPH) activity"/>
    <property type="evidence" value="ECO:0007669"/>
    <property type="project" value="UniProtKB-EC"/>
</dbReference>
<feature type="non-terminal residue" evidence="21">
    <location>
        <position position="423"/>
    </location>
</feature>
<comment type="catalytic activity">
    <reaction evidence="16">
        <text>2 L-glutamate + NADP(+) = L-glutamine + 2-oxoglutarate + NADPH + H(+)</text>
        <dbReference type="Rhea" id="RHEA:15501"/>
        <dbReference type="ChEBI" id="CHEBI:15378"/>
        <dbReference type="ChEBI" id="CHEBI:16810"/>
        <dbReference type="ChEBI" id="CHEBI:29985"/>
        <dbReference type="ChEBI" id="CHEBI:57783"/>
        <dbReference type="ChEBI" id="CHEBI:58349"/>
        <dbReference type="ChEBI" id="CHEBI:58359"/>
        <dbReference type="EC" id="1.4.1.13"/>
    </reaction>
</comment>
<evidence type="ECO:0000256" key="7">
    <source>
        <dbReference type="ARBA" id="ARBA00022643"/>
    </source>
</evidence>
<comment type="pathway">
    <text evidence="15">Amino-acid biosynthesis; L-glutamate biosynthesis via GLT pathway; L-glutamate from 2-oxoglutarate and L-glutamine (NADP(+) route): step 1/1.</text>
</comment>
<proteinExistence type="inferred from homology"/>
<dbReference type="CDD" id="cd00713">
    <property type="entry name" value="GltS"/>
    <property type="match status" value="1"/>
</dbReference>
<dbReference type="Proteomes" id="UP000324758">
    <property type="component" value="Unassembled WGS sequence"/>
</dbReference>
<evidence type="ECO:0000256" key="17">
    <source>
        <dbReference type="ARBA" id="ARBA00072108"/>
    </source>
</evidence>
<evidence type="ECO:0000256" key="3">
    <source>
        <dbReference type="ARBA" id="ARBA00009716"/>
    </source>
</evidence>
<evidence type="ECO:0000256" key="9">
    <source>
        <dbReference type="ARBA" id="ARBA00022962"/>
    </source>
</evidence>
<organism evidence="21 22">
    <name type="scientific">Bradyrhizobium rifense</name>
    <dbReference type="NCBI Taxonomy" id="515499"/>
    <lineage>
        <taxon>Bacteria</taxon>
        <taxon>Pseudomonadati</taxon>
        <taxon>Pseudomonadota</taxon>
        <taxon>Alphaproteobacteria</taxon>
        <taxon>Hyphomicrobiales</taxon>
        <taxon>Nitrobacteraceae</taxon>
        <taxon>Bradyrhizobium</taxon>
    </lineage>
</organism>
<evidence type="ECO:0000256" key="6">
    <source>
        <dbReference type="ARBA" id="ARBA00022630"/>
    </source>
</evidence>
<evidence type="ECO:0000256" key="2">
    <source>
        <dbReference type="ARBA" id="ARBA00001927"/>
    </source>
</evidence>
<feature type="non-terminal residue" evidence="21">
    <location>
        <position position="1"/>
    </location>
</feature>